<evidence type="ECO:0000313" key="2">
    <source>
        <dbReference type="EMBL" id="GLS86714.1"/>
    </source>
</evidence>
<keyword evidence="3" id="KW-1185">Reference proteome</keyword>
<dbReference type="AlphaFoldDB" id="A0AA37WYB8"/>
<sequence length="83" mass="8930">MGLQTTFHAPGAGADFLGLRKSRAGATEIVYDDGAKQRLVWRVSDGSGDEVISDALQAAVGAQRVLASLYDELKKRAIQIERI</sequence>
<proteinExistence type="predicted"/>
<dbReference type="EMBL" id="BSPP01000001">
    <property type="protein sequence ID" value="GLS85142.1"/>
    <property type="molecule type" value="Genomic_DNA"/>
</dbReference>
<evidence type="ECO:0000313" key="3">
    <source>
        <dbReference type="Proteomes" id="UP001157355"/>
    </source>
</evidence>
<reference evidence="1 3" key="1">
    <citation type="journal article" date="2014" name="Int. J. Syst. Evol. Microbiol.">
        <title>Complete genome sequence of Corynebacterium casei LMG S-19264T (=DSM 44701T), isolated from a smear-ripened cheese.</title>
        <authorList>
            <consortium name="US DOE Joint Genome Institute (JGI-PGF)"/>
            <person name="Walter F."/>
            <person name="Albersmeier A."/>
            <person name="Kalinowski J."/>
            <person name="Ruckert C."/>
        </authorList>
    </citation>
    <scope>NUCLEOTIDE SEQUENCE [LARGE SCALE GENOMIC DNA]</scope>
    <source>
        <strain evidence="1 3">NBRC 111766</strain>
    </source>
</reference>
<evidence type="ECO:0000313" key="1">
    <source>
        <dbReference type="EMBL" id="GLS85142.1"/>
    </source>
</evidence>
<comment type="caution">
    <text evidence="1">The sequence shown here is derived from an EMBL/GenBank/DDBJ whole genome shotgun (WGS) entry which is preliminary data.</text>
</comment>
<dbReference type="RefSeq" id="WP_284323373.1">
    <property type="nucleotide sequence ID" value="NZ_BSPP01000001.1"/>
</dbReference>
<gene>
    <name evidence="1" type="ORF">GCM10010873_01150</name>
    <name evidence="2" type="ORF">GCM10010873_16880</name>
</gene>
<protein>
    <submittedName>
        <fullName evidence="1">Uncharacterized protein</fullName>
    </submittedName>
</protein>
<reference evidence="1" key="2">
    <citation type="submission" date="2023-01" db="EMBL/GenBank/DDBJ databases">
        <title>Draft genome sequence of Cypionkella aquatica strain NBRC 111766.</title>
        <authorList>
            <person name="Sun Q."/>
            <person name="Mori K."/>
        </authorList>
    </citation>
    <scope>NUCLEOTIDE SEQUENCE</scope>
    <source>
        <strain evidence="1">NBRC 111766</strain>
    </source>
</reference>
<dbReference type="EMBL" id="BSPP01000006">
    <property type="protein sequence ID" value="GLS86714.1"/>
    <property type="molecule type" value="Genomic_DNA"/>
</dbReference>
<dbReference type="Proteomes" id="UP001157355">
    <property type="component" value="Unassembled WGS sequence"/>
</dbReference>
<name>A0AA37WYB8_9RHOB</name>
<accession>A0AA37WYB8</accession>
<organism evidence="1 3">
    <name type="scientific">Cypionkella aquatica</name>
    <dbReference type="NCBI Taxonomy" id="1756042"/>
    <lineage>
        <taxon>Bacteria</taxon>
        <taxon>Pseudomonadati</taxon>
        <taxon>Pseudomonadota</taxon>
        <taxon>Alphaproteobacteria</taxon>
        <taxon>Rhodobacterales</taxon>
        <taxon>Paracoccaceae</taxon>
        <taxon>Cypionkella</taxon>
    </lineage>
</organism>